<keyword evidence="7" id="KW-0812">Transmembrane</keyword>
<dbReference type="GO" id="GO:0020037">
    <property type="term" value="F:heme binding"/>
    <property type="evidence" value="ECO:0007669"/>
    <property type="project" value="InterPro"/>
</dbReference>
<keyword evidence="2 5" id="KW-0479">Metal-binding</keyword>
<sequence>MELFIISLPLLLLLLLLLILYSQTTSKKPSSNPNTNFKPYPFLGHIPHLVKHRHESLEWISTLLSESPTHSLVFKVPFESDTFVTSNPANIEHMIKSNFSNYPKGHQHITLLEDFLGHGIFNSDGDHWNWQRKAASYEFNKKSLRNFIINTVKQEIVHRLLPLATKKCNSGEVFDLQEVFERLSFDNICKVAFGEDPCCLTDDTSRSQLVRAFGDASHIAVARFNSTLIPFTWRIKKLLNLGSEKRLKECIKIINNYAMNIIRSRRESEQEDDDLLSRFASNKDNSDQHLRDIVISFIVAGLETTSSALTWFFWILSTRPDVEEKILKELSKIRSQRNSCGDNYDTFNFDELREMHYLHAAISESLRLYPPVPFDSQSCLEDDIMPDGTLIRKGWFVTYCAYSVGRLRDVWGEDCMEYRPERWLEDGVFKPENPFKFPVFHAGPRMCLGKEMAYIQMKSAVACLIERFRIEALVAKDKHPEMVRWLTIRMKDGLPVLLREREKREGVE</sequence>
<feature type="chain" id="PRO_5044325369" evidence="8">
    <location>
        <begin position="27"/>
        <end position="508"/>
    </location>
</feature>
<evidence type="ECO:0000313" key="9">
    <source>
        <dbReference type="Proteomes" id="UP001515500"/>
    </source>
</evidence>
<dbReference type="GeneID" id="120263992"/>
<dbReference type="GO" id="GO:0006629">
    <property type="term" value="P:lipid metabolic process"/>
    <property type="evidence" value="ECO:0007669"/>
    <property type="project" value="UniProtKB-ARBA"/>
</dbReference>
<evidence type="ECO:0000256" key="1">
    <source>
        <dbReference type="ARBA" id="ARBA00010617"/>
    </source>
</evidence>
<dbReference type="InterPro" id="IPR017972">
    <property type="entry name" value="Cyt_P450_CS"/>
</dbReference>
<accession>A0AB40BKP8</accession>
<dbReference type="GO" id="GO:0005506">
    <property type="term" value="F:iron ion binding"/>
    <property type="evidence" value="ECO:0007669"/>
    <property type="project" value="InterPro"/>
</dbReference>
<organism evidence="9 10">
    <name type="scientific">Dioscorea cayennensis subsp. rotundata</name>
    <name type="common">White Guinea yam</name>
    <name type="synonym">Dioscorea rotundata</name>
    <dbReference type="NCBI Taxonomy" id="55577"/>
    <lineage>
        <taxon>Eukaryota</taxon>
        <taxon>Viridiplantae</taxon>
        <taxon>Streptophyta</taxon>
        <taxon>Embryophyta</taxon>
        <taxon>Tracheophyta</taxon>
        <taxon>Spermatophyta</taxon>
        <taxon>Magnoliopsida</taxon>
        <taxon>Liliopsida</taxon>
        <taxon>Dioscoreales</taxon>
        <taxon>Dioscoreaceae</taxon>
        <taxon>Dioscorea</taxon>
    </lineage>
</organism>
<evidence type="ECO:0000256" key="7">
    <source>
        <dbReference type="SAM" id="Phobius"/>
    </source>
</evidence>
<dbReference type="InterPro" id="IPR002401">
    <property type="entry name" value="Cyt_P450_E_grp-I"/>
</dbReference>
<evidence type="ECO:0000256" key="5">
    <source>
        <dbReference type="PIRSR" id="PIRSR602401-1"/>
    </source>
</evidence>
<keyword evidence="7" id="KW-0472">Membrane</keyword>
<dbReference type="PANTHER" id="PTHR24296">
    <property type="entry name" value="CYTOCHROME P450"/>
    <property type="match status" value="1"/>
</dbReference>
<keyword evidence="3 6" id="KW-0560">Oxidoreductase</keyword>
<dbReference type="PRINTS" id="PR00385">
    <property type="entry name" value="P450"/>
</dbReference>
<keyword evidence="7" id="KW-1133">Transmembrane helix</keyword>
<name>A0AB40BKP8_DIOCR</name>
<feature type="signal peptide" evidence="8">
    <location>
        <begin position="1"/>
        <end position="26"/>
    </location>
</feature>
<evidence type="ECO:0000256" key="4">
    <source>
        <dbReference type="ARBA" id="ARBA00023004"/>
    </source>
</evidence>
<dbReference type="GO" id="GO:0016705">
    <property type="term" value="F:oxidoreductase activity, acting on paired donors, with incorporation or reduction of molecular oxygen"/>
    <property type="evidence" value="ECO:0007669"/>
    <property type="project" value="InterPro"/>
</dbReference>
<dbReference type="CDD" id="cd11064">
    <property type="entry name" value="CYP86A"/>
    <property type="match status" value="1"/>
</dbReference>
<feature type="binding site" description="axial binding residue" evidence="5">
    <location>
        <position position="447"/>
    </location>
    <ligand>
        <name>heme</name>
        <dbReference type="ChEBI" id="CHEBI:30413"/>
    </ligand>
    <ligandPart>
        <name>Fe</name>
        <dbReference type="ChEBI" id="CHEBI:18248"/>
    </ligandPart>
</feature>
<dbReference type="SUPFAM" id="SSF48264">
    <property type="entry name" value="Cytochrome P450"/>
    <property type="match status" value="1"/>
</dbReference>
<protein>
    <submittedName>
        <fullName evidence="10">Cytochrome P450 94A1-like</fullName>
    </submittedName>
</protein>
<dbReference type="Gene3D" id="1.10.630.10">
    <property type="entry name" value="Cytochrome P450"/>
    <property type="match status" value="1"/>
</dbReference>
<keyword evidence="6" id="KW-0503">Monooxygenase</keyword>
<dbReference type="PROSITE" id="PS00086">
    <property type="entry name" value="CYTOCHROME_P450"/>
    <property type="match status" value="1"/>
</dbReference>
<keyword evidence="8" id="KW-0732">Signal</keyword>
<gene>
    <name evidence="10" type="primary">LOC120263992</name>
</gene>
<dbReference type="AlphaFoldDB" id="A0AB40BKP8"/>
<reference evidence="10" key="1">
    <citation type="submission" date="2025-08" db="UniProtKB">
        <authorList>
            <consortium name="RefSeq"/>
        </authorList>
    </citation>
    <scope>IDENTIFICATION</scope>
</reference>
<dbReference type="GO" id="GO:0004497">
    <property type="term" value="F:monooxygenase activity"/>
    <property type="evidence" value="ECO:0007669"/>
    <property type="project" value="UniProtKB-KW"/>
</dbReference>
<keyword evidence="4 5" id="KW-0408">Iron</keyword>
<evidence type="ECO:0000256" key="6">
    <source>
        <dbReference type="RuleBase" id="RU000461"/>
    </source>
</evidence>
<dbReference type="PRINTS" id="PR00463">
    <property type="entry name" value="EP450I"/>
</dbReference>
<dbReference type="Proteomes" id="UP001515500">
    <property type="component" value="Chromosome 6"/>
</dbReference>
<evidence type="ECO:0000256" key="2">
    <source>
        <dbReference type="ARBA" id="ARBA00022723"/>
    </source>
</evidence>
<comment type="cofactor">
    <cofactor evidence="5">
        <name>heme</name>
        <dbReference type="ChEBI" id="CHEBI:30413"/>
    </cofactor>
</comment>
<comment type="similarity">
    <text evidence="1 6">Belongs to the cytochrome P450 family.</text>
</comment>
<proteinExistence type="inferred from homology"/>
<keyword evidence="5 6" id="KW-0349">Heme</keyword>
<evidence type="ECO:0000256" key="8">
    <source>
        <dbReference type="SAM" id="SignalP"/>
    </source>
</evidence>
<evidence type="ECO:0000313" key="10">
    <source>
        <dbReference type="RefSeq" id="XP_039127912.1"/>
    </source>
</evidence>
<evidence type="ECO:0000256" key="3">
    <source>
        <dbReference type="ARBA" id="ARBA00023002"/>
    </source>
</evidence>
<keyword evidence="9" id="KW-1185">Reference proteome</keyword>
<dbReference type="InterPro" id="IPR001128">
    <property type="entry name" value="Cyt_P450"/>
</dbReference>
<dbReference type="Pfam" id="PF00067">
    <property type="entry name" value="p450"/>
    <property type="match status" value="1"/>
</dbReference>
<feature type="transmembrane region" description="Helical" evidence="7">
    <location>
        <begin position="293"/>
        <end position="316"/>
    </location>
</feature>
<dbReference type="RefSeq" id="XP_039127912.1">
    <property type="nucleotide sequence ID" value="XM_039271978.1"/>
</dbReference>
<dbReference type="InterPro" id="IPR036396">
    <property type="entry name" value="Cyt_P450_sf"/>
</dbReference>